<accession>A0A2G1W311</accession>
<gene>
    <name evidence="2" type="ORF">CEE69_20630</name>
</gene>
<organism evidence="2 3">
    <name type="scientific">Rhodopirellula bahusiensis</name>
    <dbReference type="NCBI Taxonomy" id="2014065"/>
    <lineage>
        <taxon>Bacteria</taxon>
        <taxon>Pseudomonadati</taxon>
        <taxon>Planctomycetota</taxon>
        <taxon>Planctomycetia</taxon>
        <taxon>Pirellulales</taxon>
        <taxon>Pirellulaceae</taxon>
        <taxon>Rhodopirellula</taxon>
    </lineage>
</organism>
<feature type="transmembrane region" description="Helical" evidence="1">
    <location>
        <begin position="81"/>
        <end position="102"/>
    </location>
</feature>
<reference evidence="2 3" key="1">
    <citation type="submission" date="2017-06" db="EMBL/GenBank/DDBJ databases">
        <title>Description of Rhodopirellula bahusiensis sp. nov.</title>
        <authorList>
            <person name="Kizina J."/>
            <person name="Harder J."/>
        </authorList>
    </citation>
    <scope>NUCLEOTIDE SEQUENCE [LARGE SCALE GENOMIC DNA]</scope>
    <source>
        <strain evidence="2 3">SWK21</strain>
    </source>
</reference>
<sequence length="152" mass="16461">MTNPYQPSSIDSSEESLETNTNNHVFAGWWLVIAGLILFVAVNAMLGASGLSSIEWSPSFIALLGILVLLRFHFANVLARLMGSFTIVALVLAVILFLSGVSGETQTAESNESVADPSSWQVASWFIALAATFLPPWWSLQKLVAANHQPRT</sequence>
<dbReference type="RefSeq" id="WP_099262536.1">
    <property type="nucleotide sequence ID" value="NZ_JBDUYK010000046.1"/>
</dbReference>
<keyword evidence="1" id="KW-0472">Membrane</keyword>
<proteinExistence type="predicted"/>
<dbReference type="OrthoDB" id="289528at2"/>
<keyword evidence="1" id="KW-0812">Transmembrane</keyword>
<name>A0A2G1W311_9BACT</name>
<evidence type="ECO:0000313" key="2">
    <source>
        <dbReference type="EMBL" id="PHQ33428.1"/>
    </source>
</evidence>
<feature type="transmembrane region" description="Helical" evidence="1">
    <location>
        <begin position="56"/>
        <end position="74"/>
    </location>
</feature>
<evidence type="ECO:0000313" key="3">
    <source>
        <dbReference type="Proteomes" id="UP000225740"/>
    </source>
</evidence>
<dbReference type="AlphaFoldDB" id="A0A2G1W311"/>
<dbReference type="EMBL" id="NIZW01000017">
    <property type="protein sequence ID" value="PHQ33428.1"/>
    <property type="molecule type" value="Genomic_DNA"/>
</dbReference>
<keyword evidence="3" id="KW-1185">Reference proteome</keyword>
<feature type="transmembrane region" description="Helical" evidence="1">
    <location>
        <begin position="122"/>
        <end position="140"/>
    </location>
</feature>
<feature type="transmembrane region" description="Helical" evidence="1">
    <location>
        <begin position="26"/>
        <end position="50"/>
    </location>
</feature>
<evidence type="ECO:0000256" key="1">
    <source>
        <dbReference type="SAM" id="Phobius"/>
    </source>
</evidence>
<protein>
    <submittedName>
        <fullName evidence="2">Uncharacterized protein</fullName>
    </submittedName>
</protein>
<comment type="caution">
    <text evidence="2">The sequence shown here is derived from an EMBL/GenBank/DDBJ whole genome shotgun (WGS) entry which is preliminary data.</text>
</comment>
<dbReference type="Proteomes" id="UP000225740">
    <property type="component" value="Unassembled WGS sequence"/>
</dbReference>
<keyword evidence="1" id="KW-1133">Transmembrane helix</keyword>
<dbReference type="GeneID" id="90610407"/>